<proteinExistence type="predicted"/>
<protein>
    <recommendedName>
        <fullName evidence="3">IS110 family transposase</fullName>
    </recommendedName>
</protein>
<gene>
    <name evidence="1" type="ORF">KJ970_21205</name>
</gene>
<dbReference type="Proteomes" id="UP000777784">
    <property type="component" value="Unassembled WGS sequence"/>
</dbReference>
<sequence length="120" mass="14375">HRFRTKRMFWSYCGFGVVVRSSSDWIRRDDQWVRGKLDHTRGLNREFNHMLKANLKGAATTIIIHTRSLHPLRDDYERLLRNGTKPTLAKMTIARKIAAIVLAMWKREERYQPEMYRQAM</sequence>
<feature type="non-terminal residue" evidence="1">
    <location>
        <position position="1"/>
    </location>
</feature>
<organism evidence="1 2">
    <name type="scientific">Eiseniibacteriota bacterium</name>
    <dbReference type="NCBI Taxonomy" id="2212470"/>
    <lineage>
        <taxon>Bacteria</taxon>
        <taxon>Candidatus Eiseniibacteriota</taxon>
    </lineage>
</organism>
<dbReference type="EMBL" id="JAHJDP010000122">
    <property type="protein sequence ID" value="MBU2693444.1"/>
    <property type="molecule type" value="Genomic_DNA"/>
</dbReference>
<name>A0A948W895_UNCEI</name>
<evidence type="ECO:0000313" key="2">
    <source>
        <dbReference type="Proteomes" id="UP000777784"/>
    </source>
</evidence>
<dbReference type="AlphaFoldDB" id="A0A948W895"/>
<evidence type="ECO:0000313" key="1">
    <source>
        <dbReference type="EMBL" id="MBU2693444.1"/>
    </source>
</evidence>
<reference evidence="1" key="1">
    <citation type="submission" date="2021-05" db="EMBL/GenBank/DDBJ databases">
        <title>Energy efficiency and biological interactions define the core microbiome of deep oligotrophic groundwater.</title>
        <authorList>
            <person name="Mehrshad M."/>
            <person name="Lopez-Fernandez M."/>
            <person name="Bell E."/>
            <person name="Bernier-Latmani R."/>
            <person name="Bertilsson S."/>
            <person name="Dopson M."/>
        </authorList>
    </citation>
    <scope>NUCLEOTIDE SEQUENCE</scope>
    <source>
        <strain evidence="1">Modern_marine.mb.64</strain>
    </source>
</reference>
<accession>A0A948W895</accession>
<evidence type="ECO:0008006" key="3">
    <source>
        <dbReference type="Google" id="ProtNLM"/>
    </source>
</evidence>
<comment type="caution">
    <text evidence="1">The sequence shown here is derived from an EMBL/GenBank/DDBJ whole genome shotgun (WGS) entry which is preliminary data.</text>
</comment>